<proteinExistence type="predicted"/>
<evidence type="ECO:0000313" key="2">
    <source>
        <dbReference type="Proteomes" id="UP001218218"/>
    </source>
</evidence>
<evidence type="ECO:0000313" key="1">
    <source>
        <dbReference type="EMBL" id="KAJ7327899.1"/>
    </source>
</evidence>
<gene>
    <name evidence="1" type="ORF">DFH08DRAFT_621436</name>
</gene>
<name>A0AAD6ZKT1_9AGAR</name>
<dbReference type="AlphaFoldDB" id="A0AAD6ZKT1"/>
<dbReference type="PANTHER" id="PTHR34883:SF15">
    <property type="entry name" value="EXTRACELLULAR SERINE-RICH PROTEIN"/>
    <property type="match status" value="1"/>
</dbReference>
<feature type="non-terminal residue" evidence="1">
    <location>
        <position position="87"/>
    </location>
</feature>
<protein>
    <submittedName>
        <fullName evidence="1">Uncharacterized protein</fullName>
    </submittedName>
</protein>
<keyword evidence="2" id="KW-1185">Reference proteome</keyword>
<dbReference type="InterPro" id="IPR008972">
    <property type="entry name" value="Cupredoxin"/>
</dbReference>
<dbReference type="InterPro" id="IPR052953">
    <property type="entry name" value="Ser-rich/MCO-related"/>
</dbReference>
<comment type="caution">
    <text evidence="1">The sequence shown here is derived from an EMBL/GenBank/DDBJ whole genome shotgun (WGS) entry which is preliminary data.</text>
</comment>
<accession>A0AAD6ZKT1</accession>
<organism evidence="1 2">
    <name type="scientific">Mycena albidolilacea</name>
    <dbReference type="NCBI Taxonomy" id="1033008"/>
    <lineage>
        <taxon>Eukaryota</taxon>
        <taxon>Fungi</taxon>
        <taxon>Dikarya</taxon>
        <taxon>Basidiomycota</taxon>
        <taxon>Agaricomycotina</taxon>
        <taxon>Agaricomycetes</taxon>
        <taxon>Agaricomycetidae</taxon>
        <taxon>Agaricales</taxon>
        <taxon>Marasmiineae</taxon>
        <taxon>Mycenaceae</taxon>
        <taxon>Mycena</taxon>
    </lineage>
</organism>
<dbReference type="SUPFAM" id="SSF49503">
    <property type="entry name" value="Cupredoxins"/>
    <property type="match status" value="1"/>
</dbReference>
<sequence length="87" mass="9670">FQPNVVLATNCTIVTFRFTGAQGNHSVTQSSFADPCQPLDGGFDSGWVSVKEELLSPPEWNLTITNDQILIWFYCKQLLPVPHCRSG</sequence>
<dbReference type="Gene3D" id="2.60.40.420">
    <property type="entry name" value="Cupredoxins - blue copper proteins"/>
    <property type="match status" value="1"/>
</dbReference>
<dbReference type="Proteomes" id="UP001218218">
    <property type="component" value="Unassembled WGS sequence"/>
</dbReference>
<dbReference type="PANTHER" id="PTHR34883">
    <property type="entry name" value="SERINE-RICH PROTEIN, PUTATIVE-RELATED-RELATED"/>
    <property type="match status" value="1"/>
</dbReference>
<reference evidence="1" key="1">
    <citation type="submission" date="2023-03" db="EMBL/GenBank/DDBJ databases">
        <title>Massive genome expansion in bonnet fungi (Mycena s.s.) driven by repeated elements and novel gene families across ecological guilds.</title>
        <authorList>
            <consortium name="Lawrence Berkeley National Laboratory"/>
            <person name="Harder C.B."/>
            <person name="Miyauchi S."/>
            <person name="Viragh M."/>
            <person name="Kuo A."/>
            <person name="Thoen E."/>
            <person name="Andreopoulos B."/>
            <person name="Lu D."/>
            <person name="Skrede I."/>
            <person name="Drula E."/>
            <person name="Henrissat B."/>
            <person name="Morin E."/>
            <person name="Kohler A."/>
            <person name="Barry K."/>
            <person name="LaButti K."/>
            <person name="Morin E."/>
            <person name="Salamov A."/>
            <person name="Lipzen A."/>
            <person name="Mereny Z."/>
            <person name="Hegedus B."/>
            <person name="Baldrian P."/>
            <person name="Stursova M."/>
            <person name="Weitz H."/>
            <person name="Taylor A."/>
            <person name="Grigoriev I.V."/>
            <person name="Nagy L.G."/>
            <person name="Martin F."/>
            <person name="Kauserud H."/>
        </authorList>
    </citation>
    <scope>NUCLEOTIDE SEQUENCE</scope>
    <source>
        <strain evidence="1">CBHHK002</strain>
    </source>
</reference>
<feature type="non-terminal residue" evidence="1">
    <location>
        <position position="1"/>
    </location>
</feature>
<dbReference type="EMBL" id="JARIHO010000040">
    <property type="protein sequence ID" value="KAJ7327899.1"/>
    <property type="molecule type" value="Genomic_DNA"/>
</dbReference>